<dbReference type="Pfam" id="PF04606">
    <property type="entry name" value="Ogr_Delta"/>
    <property type="match status" value="1"/>
</dbReference>
<dbReference type="OrthoDB" id="6895359at2"/>
<dbReference type="EMBL" id="NJCX01000046">
    <property type="protein sequence ID" value="PHM68388.1"/>
    <property type="molecule type" value="Genomic_DNA"/>
</dbReference>
<evidence type="ECO:0000313" key="3">
    <source>
        <dbReference type="Proteomes" id="UP000221101"/>
    </source>
</evidence>
<evidence type="ECO:0000313" key="2">
    <source>
        <dbReference type="EMBL" id="PHM68388.1"/>
    </source>
</evidence>
<proteinExistence type="predicted"/>
<dbReference type="AlphaFoldDB" id="A0A2D0KYC1"/>
<gene>
    <name evidence="2" type="ORF">Xkoz_03689</name>
</gene>
<feature type="domain" description="Zinc finger Ogr/Delta-type" evidence="1">
    <location>
        <begin position="4"/>
        <end position="45"/>
    </location>
</feature>
<organism evidence="2 3">
    <name type="scientific">Xenorhabdus kozodoii</name>
    <dbReference type="NCBI Taxonomy" id="351676"/>
    <lineage>
        <taxon>Bacteria</taxon>
        <taxon>Pseudomonadati</taxon>
        <taxon>Pseudomonadota</taxon>
        <taxon>Gammaproteobacteria</taxon>
        <taxon>Enterobacterales</taxon>
        <taxon>Morganellaceae</taxon>
        <taxon>Xenorhabdus</taxon>
    </lineage>
</organism>
<dbReference type="RefSeq" id="WP_099143406.1">
    <property type="nucleotide sequence ID" value="NZ_CAWNOR010000082.1"/>
</dbReference>
<keyword evidence="3" id="KW-1185">Reference proteome</keyword>
<sequence length="64" mass="7470">MFSCKKCGTQTKQRPHFAIEPSVIRRFYQCRNLFCGFCFTTIETFHLSSDSFAESAPERNIQVQ</sequence>
<accession>A0A2D0KYC1</accession>
<name>A0A2D0KYC1_9GAMM</name>
<comment type="caution">
    <text evidence="2">The sequence shown here is derived from an EMBL/GenBank/DDBJ whole genome shotgun (WGS) entry which is preliminary data.</text>
</comment>
<reference evidence="2 3" key="1">
    <citation type="journal article" date="2017" name="Nat. Microbiol.">
        <title>Natural product diversity associated with the nematode symbionts Photorhabdus and Xenorhabdus.</title>
        <authorList>
            <person name="Tobias N.J."/>
            <person name="Wolff H."/>
            <person name="Djahanschiri B."/>
            <person name="Grundmann F."/>
            <person name="Kronenwerth M."/>
            <person name="Shi Y.M."/>
            <person name="Simonyi S."/>
            <person name="Grun P."/>
            <person name="Shapiro-Ilan D."/>
            <person name="Pidot S.J."/>
            <person name="Stinear T.P."/>
            <person name="Ebersberger I."/>
            <person name="Bode H.B."/>
        </authorList>
    </citation>
    <scope>NUCLEOTIDE SEQUENCE [LARGE SCALE GENOMIC DNA]</scope>
    <source>
        <strain evidence="2 3">DSM 17907</strain>
    </source>
</reference>
<protein>
    <recommendedName>
        <fullName evidence="1">Zinc finger Ogr/Delta-type domain-containing protein</fullName>
    </recommendedName>
</protein>
<evidence type="ECO:0000259" key="1">
    <source>
        <dbReference type="Pfam" id="PF04606"/>
    </source>
</evidence>
<dbReference type="InterPro" id="IPR007684">
    <property type="entry name" value="Znf_Ogr/Delta"/>
</dbReference>
<dbReference type="Proteomes" id="UP000221101">
    <property type="component" value="Unassembled WGS sequence"/>
</dbReference>